<dbReference type="InterPro" id="IPR008143">
    <property type="entry name" value="Ala_DH/PNT_CS2"/>
</dbReference>
<feature type="binding site" evidence="9">
    <location>
        <position position="220"/>
    </location>
    <ligand>
        <name>NAD(+)</name>
        <dbReference type="ChEBI" id="CHEBI:57540"/>
    </ligand>
</feature>
<comment type="caution">
    <text evidence="12">The sequence shown here is derived from an EMBL/GenBank/DDBJ whole genome shotgun (WGS) entry which is preliminary data.</text>
</comment>
<evidence type="ECO:0000256" key="9">
    <source>
        <dbReference type="PIRSR" id="PIRSR000183-3"/>
    </source>
</evidence>
<dbReference type="EC" id="1.4.1.1" evidence="3 6"/>
<dbReference type="SMART" id="SM01002">
    <property type="entry name" value="AlaDh_PNT_C"/>
    <property type="match status" value="1"/>
</dbReference>
<feature type="binding site" evidence="9">
    <location>
        <position position="280"/>
    </location>
    <ligand>
        <name>NAD(+)</name>
        <dbReference type="ChEBI" id="CHEBI:57540"/>
    </ligand>
</feature>
<keyword evidence="9" id="KW-0547">Nucleotide-binding</keyword>
<dbReference type="CDD" id="cd05305">
    <property type="entry name" value="L-AlaDH"/>
    <property type="match status" value="1"/>
</dbReference>
<dbReference type="NCBIfam" id="TIGR00518">
    <property type="entry name" value="alaDH"/>
    <property type="match status" value="1"/>
</dbReference>
<comment type="catalytic activity">
    <reaction evidence="6">
        <text>L-alanine + NAD(+) + H2O = pyruvate + NH4(+) + NADH + H(+)</text>
        <dbReference type="Rhea" id="RHEA:18405"/>
        <dbReference type="ChEBI" id="CHEBI:15361"/>
        <dbReference type="ChEBI" id="CHEBI:15377"/>
        <dbReference type="ChEBI" id="CHEBI:15378"/>
        <dbReference type="ChEBI" id="CHEBI:28938"/>
        <dbReference type="ChEBI" id="CHEBI:57540"/>
        <dbReference type="ChEBI" id="CHEBI:57945"/>
        <dbReference type="ChEBI" id="CHEBI:57972"/>
        <dbReference type="EC" id="1.4.1.1"/>
    </reaction>
</comment>
<dbReference type="AlphaFoldDB" id="A0A2T5G600"/>
<feature type="binding site" evidence="8">
    <location>
        <position position="75"/>
    </location>
    <ligand>
        <name>substrate</name>
    </ligand>
</feature>
<dbReference type="Gene3D" id="3.40.50.720">
    <property type="entry name" value="NAD(P)-binding Rossmann-like Domain"/>
    <property type="match status" value="2"/>
</dbReference>
<keyword evidence="4 6" id="KW-0560">Oxidoreductase</keyword>
<evidence type="ECO:0000256" key="4">
    <source>
        <dbReference type="ARBA" id="ARBA00023002"/>
    </source>
</evidence>
<keyword evidence="5 6" id="KW-0520">NAD</keyword>
<feature type="domain" description="Alanine dehydrogenase/pyridine nucleotide transhydrogenase NAD(H)-binding" evidence="10">
    <location>
        <begin position="149"/>
        <end position="298"/>
    </location>
</feature>
<dbReference type="SUPFAM" id="SSF52283">
    <property type="entry name" value="Formate/glycerate dehydrogenase catalytic domain-like"/>
    <property type="match status" value="1"/>
</dbReference>
<feature type="binding site" evidence="9">
    <location>
        <position position="134"/>
    </location>
    <ligand>
        <name>NAD(+)</name>
        <dbReference type="ChEBI" id="CHEBI:57540"/>
    </ligand>
</feature>
<dbReference type="GO" id="GO:0042853">
    <property type="term" value="P:L-alanine catabolic process"/>
    <property type="evidence" value="ECO:0007669"/>
    <property type="project" value="UniProtKB-UniPathway"/>
</dbReference>
<name>A0A2T5G600_9BACL</name>
<proteinExistence type="inferred from homology"/>
<evidence type="ECO:0000259" key="10">
    <source>
        <dbReference type="SMART" id="SM01002"/>
    </source>
</evidence>
<dbReference type="InterPro" id="IPR036291">
    <property type="entry name" value="NAD(P)-bd_dom_sf"/>
</dbReference>
<evidence type="ECO:0000256" key="7">
    <source>
        <dbReference type="PIRSR" id="PIRSR000183-1"/>
    </source>
</evidence>
<sequence length="372" mass="39315">MIVGVPREIKPGENRVAITPAGVHALHTMGHKVLVERGAGEGSGIADDEFRAAGAEIVPTPEDVWNRADLVLKVKEPLPEEFRHFREGLVLFTYLHLAAAPDLARALLERRVTAIAYETVQLANGALPLLQPMSEVAGRLSVQIGAQFLQKTYGGSGVLLSGIPGVAPGKVVILGGGTVGTNAAKIAAGLGAEVVIFEVNADRLRTLDDLFGPRVRVLMSNPWSIGQEVTGADLVVGAVLIPGAKAPVLVTEDVVRAMRPGSVIVDVAVDQGGSIATVDRVTTHDNPVYERFGVLHYAVANIPGAVPRTSTWGLVNATLPYVQKLLSAPLAEVLRRDPALRKGLNTHAGYVTHEAVARSLGLSYRSPEELIA</sequence>
<dbReference type="FunFam" id="3.40.50.720:FF:000049">
    <property type="entry name" value="Alanine dehydrogenase"/>
    <property type="match status" value="1"/>
</dbReference>
<evidence type="ECO:0000256" key="1">
    <source>
        <dbReference type="ARBA" id="ARBA00005206"/>
    </source>
</evidence>
<dbReference type="PANTHER" id="PTHR42795:SF1">
    <property type="entry name" value="ALANINE DEHYDROGENASE"/>
    <property type="match status" value="1"/>
</dbReference>
<feature type="binding site" evidence="9">
    <location>
        <begin position="267"/>
        <end position="270"/>
    </location>
    <ligand>
        <name>NAD(+)</name>
        <dbReference type="ChEBI" id="CHEBI:57540"/>
    </ligand>
</feature>
<feature type="binding site" evidence="8">
    <location>
        <position position="15"/>
    </location>
    <ligand>
        <name>substrate</name>
    </ligand>
</feature>
<dbReference type="Pfam" id="PF01262">
    <property type="entry name" value="AlaDh_PNT_C"/>
    <property type="match status" value="1"/>
</dbReference>
<evidence type="ECO:0000313" key="13">
    <source>
        <dbReference type="Proteomes" id="UP000244016"/>
    </source>
</evidence>
<evidence type="ECO:0000256" key="5">
    <source>
        <dbReference type="ARBA" id="ARBA00023027"/>
    </source>
</evidence>
<feature type="binding site" evidence="9">
    <location>
        <position position="203"/>
    </location>
    <ligand>
        <name>NAD(+)</name>
        <dbReference type="ChEBI" id="CHEBI:57540"/>
    </ligand>
</feature>
<dbReference type="GO" id="GO:0000286">
    <property type="term" value="F:alanine dehydrogenase activity"/>
    <property type="evidence" value="ECO:0007669"/>
    <property type="project" value="UniProtKB-UniRule"/>
</dbReference>
<evidence type="ECO:0000256" key="3">
    <source>
        <dbReference type="ARBA" id="ARBA00012897"/>
    </source>
</evidence>
<feature type="active site" description="Proton donor/acceptor" evidence="7">
    <location>
        <position position="270"/>
    </location>
</feature>
<dbReference type="PIRSF" id="PIRSF000183">
    <property type="entry name" value="Alanine_dh"/>
    <property type="match status" value="1"/>
</dbReference>
<evidence type="ECO:0000259" key="11">
    <source>
        <dbReference type="SMART" id="SM01003"/>
    </source>
</evidence>
<dbReference type="PROSITE" id="PS00837">
    <property type="entry name" value="ALADH_PNT_2"/>
    <property type="match status" value="1"/>
</dbReference>
<dbReference type="InterPro" id="IPR007886">
    <property type="entry name" value="AlaDH/PNT_N"/>
</dbReference>
<evidence type="ECO:0000256" key="6">
    <source>
        <dbReference type="PIRNR" id="PIRNR000183"/>
    </source>
</evidence>
<organism evidence="12 13">
    <name type="scientific">Brockia lithotrophica</name>
    <dbReference type="NCBI Taxonomy" id="933949"/>
    <lineage>
        <taxon>Bacteria</taxon>
        <taxon>Bacillati</taxon>
        <taxon>Bacillota</taxon>
        <taxon>Bacilli</taxon>
        <taxon>Bacillales</taxon>
        <taxon>Bacillales Family X. Incertae Sedis</taxon>
        <taxon>Brockia</taxon>
    </lineage>
</organism>
<protein>
    <recommendedName>
        <fullName evidence="3 6">Alanine dehydrogenase</fullName>
        <ecNumber evidence="3 6">1.4.1.1</ecNumber>
    </recommendedName>
</protein>
<dbReference type="PANTHER" id="PTHR42795">
    <property type="entry name" value="ALANINE DEHYDROGENASE"/>
    <property type="match status" value="1"/>
</dbReference>
<reference evidence="12 13" key="1">
    <citation type="submission" date="2017-08" db="EMBL/GenBank/DDBJ databases">
        <title>Burning lignite coal seam in the remote Altai Mountains harbors a hydrogen-driven thermophilic microbial community.</title>
        <authorList>
            <person name="Kadnikov V.V."/>
            <person name="Mardanov A.V."/>
            <person name="Ivasenko D."/>
            <person name="Beletsky A.V."/>
            <person name="Karnachuk O.V."/>
            <person name="Ravin N.V."/>
        </authorList>
    </citation>
    <scope>NUCLEOTIDE SEQUENCE [LARGE SCALE GENOMIC DNA]</scope>
    <source>
        <strain evidence="12">AL31</strain>
    </source>
</reference>
<dbReference type="InterPro" id="IPR008141">
    <property type="entry name" value="Ala_DH"/>
</dbReference>
<evidence type="ECO:0000313" key="12">
    <source>
        <dbReference type="EMBL" id="PTQ51609.1"/>
    </source>
</evidence>
<feature type="active site" description="Proton donor/acceptor" evidence="7">
    <location>
        <position position="96"/>
    </location>
</feature>
<dbReference type="SMART" id="SM01003">
    <property type="entry name" value="AlaDh_PNT_N"/>
    <property type="match status" value="1"/>
</dbReference>
<comment type="pathway">
    <text evidence="1">Amino-acid degradation; L-alanine degradation via dehydrogenase pathway; NH(3) and pyruvate from L-alanine: step 1/1.</text>
</comment>
<dbReference type="GO" id="GO:0005886">
    <property type="term" value="C:plasma membrane"/>
    <property type="evidence" value="ECO:0007669"/>
    <property type="project" value="TreeGrafter"/>
</dbReference>
<dbReference type="InterPro" id="IPR007698">
    <property type="entry name" value="AlaDH/PNT_NAD(H)-bd"/>
</dbReference>
<dbReference type="Proteomes" id="UP000244016">
    <property type="component" value="Unassembled WGS sequence"/>
</dbReference>
<dbReference type="SUPFAM" id="SSF51735">
    <property type="entry name" value="NAD(P)-binding Rossmann-fold domains"/>
    <property type="match status" value="1"/>
</dbReference>
<evidence type="ECO:0000256" key="2">
    <source>
        <dbReference type="ARBA" id="ARBA00005689"/>
    </source>
</evidence>
<accession>A0A2T5G600</accession>
<dbReference type="GO" id="GO:0000166">
    <property type="term" value="F:nucleotide binding"/>
    <property type="evidence" value="ECO:0007669"/>
    <property type="project" value="UniProtKB-KW"/>
</dbReference>
<dbReference type="EMBL" id="PEBW01000004">
    <property type="protein sequence ID" value="PTQ51609.1"/>
    <property type="molecule type" value="Genomic_DNA"/>
</dbReference>
<dbReference type="UniPathway" id="UPA00527">
    <property type="reaction ID" value="UER00585"/>
</dbReference>
<feature type="domain" description="Alanine dehydrogenase/pyridine nucleotide transhydrogenase N-terminal" evidence="11">
    <location>
        <begin position="4"/>
        <end position="137"/>
    </location>
</feature>
<comment type="similarity">
    <text evidence="2 6">Belongs to the AlaDH/PNT family.</text>
</comment>
<dbReference type="Pfam" id="PF05222">
    <property type="entry name" value="AlaDh_PNT_N"/>
    <property type="match status" value="1"/>
</dbReference>
<gene>
    <name evidence="12" type="ORF">BLITH_1247</name>
</gene>
<feature type="binding site" evidence="9">
    <location>
        <begin position="239"/>
        <end position="240"/>
    </location>
    <ligand>
        <name>NAD(+)</name>
        <dbReference type="ChEBI" id="CHEBI:57540"/>
    </ligand>
</feature>
<evidence type="ECO:0000256" key="8">
    <source>
        <dbReference type="PIRSR" id="PIRSR000183-2"/>
    </source>
</evidence>